<keyword evidence="2" id="KW-1185">Reference proteome</keyword>
<name>A0A7J8TNP9_9ROSI</name>
<dbReference type="AlphaFoldDB" id="A0A7J8TNP9"/>
<proteinExistence type="predicted"/>
<accession>A0A7J8TNP9</accession>
<dbReference type="Proteomes" id="UP000593573">
    <property type="component" value="Unassembled WGS sequence"/>
</dbReference>
<dbReference type="OrthoDB" id="929445at2759"/>
<reference evidence="1 2" key="1">
    <citation type="journal article" date="2019" name="Genome Biol. Evol.">
        <title>Insights into the evolution of the New World diploid cottons (Gossypium, subgenus Houzingenia) based on genome sequencing.</title>
        <authorList>
            <person name="Grover C.E."/>
            <person name="Arick M.A. 2nd"/>
            <person name="Thrash A."/>
            <person name="Conover J.L."/>
            <person name="Sanders W.S."/>
            <person name="Peterson D.G."/>
            <person name="Frelichowski J.E."/>
            <person name="Scheffler J.A."/>
            <person name="Scheffler B.E."/>
            <person name="Wendel J.F."/>
        </authorList>
    </citation>
    <scope>NUCLEOTIDE SEQUENCE [LARGE SCALE GENOMIC DNA]</scope>
    <source>
        <strain evidence="1">57</strain>
        <tissue evidence="1">Leaf</tissue>
    </source>
</reference>
<protein>
    <submittedName>
        <fullName evidence="1">Uncharacterized protein</fullName>
    </submittedName>
</protein>
<evidence type="ECO:0000313" key="1">
    <source>
        <dbReference type="EMBL" id="MBA0639822.1"/>
    </source>
</evidence>
<evidence type="ECO:0000313" key="2">
    <source>
        <dbReference type="Proteomes" id="UP000593573"/>
    </source>
</evidence>
<gene>
    <name evidence="1" type="ORF">Goklo_022829</name>
</gene>
<organism evidence="1 2">
    <name type="scientific">Gossypium klotzschianum</name>
    <dbReference type="NCBI Taxonomy" id="34286"/>
    <lineage>
        <taxon>Eukaryota</taxon>
        <taxon>Viridiplantae</taxon>
        <taxon>Streptophyta</taxon>
        <taxon>Embryophyta</taxon>
        <taxon>Tracheophyta</taxon>
        <taxon>Spermatophyta</taxon>
        <taxon>Magnoliopsida</taxon>
        <taxon>eudicotyledons</taxon>
        <taxon>Gunneridae</taxon>
        <taxon>Pentapetalae</taxon>
        <taxon>rosids</taxon>
        <taxon>malvids</taxon>
        <taxon>Malvales</taxon>
        <taxon>Malvaceae</taxon>
        <taxon>Malvoideae</taxon>
        <taxon>Gossypium</taxon>
    </lineage>
</organism>
<dbReference type="EMBL" id="JABFAB010000001">
    <property type="protein sequence ID" value="MBA0639822.1"/>
    <property type="molecule type" value="Genomic_DNA"/>
</dbReference>
<comment type="caution">
    <text evidence="1">The sequence shown here is derived from an EMBL/GenBank/DDBJ whole genome shotgun (WGS) entry which is preliminary data.</text>
</comment>
<sequence length="24" mass="2744">MEQHVKNRGLLAAEGFYVITVVRL</sequence>